<proteinExistence type="predicted"/>
<dbReference type="AlphaFoldDB" id="A0ABD0JQ03"/>
<organism evidence="1 2">
    <name type="scientific">Batillaria attramentaria</name>
    <dbReference type="NCBI Taxonomy" id="370345"/>
    <lineage>
        <taxon>Eukaryota</taxon>
        <taxon>Metazoa</taxon>
        <taxon>Spiralia</taxon>
        <taxon>Lophotrochozoa</taxon>
        <taxon>Mollusca</taxon>
        <taxon>Gastropoda</taxon>
        <taxon>Caenogastropoda</taxon>
        <taxon>Sorbeoconcha</taxon>
        <taxon>Cerithioidea</taxon>
        <taxon>Batillariidae</taxon>
        <taxon>Batillaria</taxon>
    </lineage>
</organism>
<evidence type="ECO:0000313" key="1">
    <source>
        <dbReference type="EMBL" id="KAK7476947.1"/>
    </source>
</evidence>
<dbReference type="EMBL" id="JACVVK020000361">
    <property type="protein sequence ID" value="KAK7476947.1"/>
    <property type="molecule type" value="Genomic_DNA"/>
</dbReference>
<keyword evidence="2" id="KW-1185">Reference proteome</keyword>
<protein>
    <submittedName>
        <fullName evidence="1">Uncharacterized protein</fullName>
    </submittedName>
</protein>
<name>A0ABD0JQ03_9CAEN</name>
<accession>A0ABD0JQ03</accession>
<sequence>MPRTLTRTRVQHRDRWNAESRDTLCARRPSDAFATGRNLGRCWLTGGWSAACSWVRGRKRRWPADSLPVHKPRWQISSHYCPQLRSFHDGFCQLVT</sequence>
<comment type="caution">
    <text evidence="1">The sequence shown here is derived from an EMBL/GenBank/DDBJ whole genome shotgun (WGS) entry which is preliminary data.</text>
</comment>
<dbReference type="Proteomes" id="UP001519460">
    <property type="component" value="Unassembled WGS sequence"/>
</dbReference>
<reference evidence="1 2" key="1">
    <citation type="journal article" date="2023" name="Sci. Data">
        <title>Genome assembly of the Korean intertidal mud-creeper Batillaria attramentaria.</title>
        <authorList>
            <person name="Patra A.K."/>
            <person name="Ho P.T."/>
            <person name="Jun S."/>
            <person name="Lee S.J."/>
            <person name="Kim Y."/>
            <person name="Won Y.J."/>
        </authorList>
    </citation>
    <scope>NUCLEOTIDE SEQUENCE [LARGE SCALE GENOMIC DNA]</scope>
    <source>
        <strain evidence="1">Wonlab-2016</strain>
    </source>
</reference>
<gene>
    <name evidence="1" type="ORF">BaRGS_00031806</name>
</gene>
<evidence type="ECO:0000313" key="2">
    <source>
        <dbReference type="Proteomes" id="UP001519460"/>
    </source>
</evidence>